<sequence length="226" mass="25086">MARHLVIAITLAVTATPQPSHAETASQPPNPPSGIYQIQQRAADGVVLVHRTLYLAFDDNKVTGYYDNPYPRPAETEVDQTCRFFLSGKLTAPDTMELSAQHPDDEFVAGVSLKQRPDGAWTVTVNGVTGNRSYLPNCPVPSLLSGDVVKLGSTRPWRMVGYVSKPRAVLHTDASDSSATTAYLVNHDPVAIQNLQGDWLQVDYLTRDHELVRWLRSTDVYYHLER</sequence>
<dbReference type="KEGG" id="dtl:H8F01_07080"/>
<keyword evidence="3" id="KW-1185">Reference proteome</keyword>
<keyword evidence="1" id="KW-0732">Signal</keyword>
<accession>A0A7G8Q7W7</accession>
<evidence type="ECO:0008006" key="4">
    <source>
        <dbReference type="Google" id="ProtNLM"/>
    </source>
</evidence>
<reference evidence="2 3" key="1">
    <citation type="submission" date="2020-08" db="EMBL/GenBank/DDBJ databases">
        <title>Dyella sp. G9 isolated from forest soil.</title>
        <authorList>
            <person name="Fu J."/>
            <person name="Qiu L."/>
        </authorList>
    </citation>
    <scope>NUCLEOTIDE SEQUENCE [LARGE SCALE GENOMIC DNA]</scope>
    <source>
        <strain evidence="2 3">G9</strain>
    </source>
</reference>
<evidence type="ECO:0000313" key="3">
    <source>
        <dbReference type="Proteomes" id="UP000515873"/>
    </source>
</evidence>
<organism evidence="2 3">
    <name type="scientific">Dyella telluris</name>
    <dbReference type="NCBI Taxonomy" id="2763498"/>
    <lineage>
        <taxon>Bacteria</taxon>
        <taxon>Pseudomonadati</taxon>
        <taxon>Pseudomonadota</taxon>
        <taxon>Gammaproteobacteria</taxon>
        <taxon>Lysobacterales</taxon>
        <taxon>Rhodanobacteraceae</taxon>
        <taxon>Dyella</taxon>
    </lineage>
</organism>
<dbReference type="Proteomes" id="UP000515873">
    <property type="component" value="Chromosome"/>
</dbReference>
<feature type="chain" id="PRO_5028962603" description="SH3 domain-containing protein" evidence="1">
    <location>
        <begin position="23"/>
        <end position="226"/>
    </location>
</feature>
<dbReference type="RefSeq" id="WP_187058304.1">
    <property type="nucleotide sequence ID" value="NZ_CP060412.1"/>
</dbReference>
<dbReference type="EMBL" id="CP060412">
    <property type="protein sequence ID" value="QNK02875.1"/>
    <property type="molecule type" value="Genomic_DNA"/>
</dbReference>
<dbReference type="AlphaFoldDB" id="A0A7G8Q7W7"/>
<proteinExistence type="predicted"/>
<evidence type="ECO:0000313" key="2">
    <source>
        <dbReference type="EMBL" id="QNK02875.1"/>
    </source>
</evidence>
<evidence type="ECO:0000256" key="1">
    <source>
        <dbReference type="SAM" id="SignalP"/>
    </source>
</evidence>
<protein>
    <recommendedName>
        <fullName evidence="4">SH3 domain-containing protein</fullName>
    </recommendedName>
</protein>
<feature type="signal peptide" evidence="1">
    <location>
        <begin position="1"/>
        <end position="22"/>
    </location>
</feature>
<name>A0A7G8Q7W7_9GAMM</name>
<gene>
    <name evidence="2" type="ORF">H8F01_07080</name>
</gene>